<sequence length="313" mass="35553">MIRATTYRLFQTSCRRFNSSFSALNVEALDKWTRSEQKLVVPDTLRPEHLASLYATLPTRDGSAQPPDQPREGTPLSYGHHLVFFHPRNPERMLRPDGTDADFCPPEPWTRRMWAGGKFEWKKPLMIGDRVTAVATIDSVQKKGFGKGTPMVFVKQIIEFVREGDKEASIVEERSHVYLATPGNRRVIREVGNLPEPDLFVFPYRPSATTLFRFSALTFNGHFIHLDKDFAQKSEGYPERLVHGPLTALMLLEAAAFHMPDAKFRSMEYRAVNPMVVNRSVKLSGARENSSTITVWAEDENKVVGMTGRITLQ</sequence>
<dbReference type="STRING" id="914234.M2RIR3"/>
<protein>
    <recommendedName>
        <fullName evidence="1">FAS1-like dehydratase domain-containing protein</fullName>
    </recommendedName>
</protein>
<dbReference type="Proteomes" id="UP000016930">
    <property type="component" value="Unassembled WGS sequence"/>
</dbReference>
<organism evidence="2 3">
    <name type="scientific">Ceriporiopsis subvermispora (strain B)</name>
    <name type="common">White-rot fungus</name>
    <name type="synonym">Gelatoporia subvermispora</name>
    <dbReference type="NCBI Taxonomy" id="914234"/>
    <lineage>
        <taxon>Eukaryota</taxon>
        <taxon>Fungi</taxon>
        <taxon>Dikarya</taxon>
        <taxon>Basidiomycota</taxon>
        <taxon>Agaricomycotina</taxon>
        <taxon>Agaricomycetes</taxon>
        <taxon>Polyporales</taxon>
        <taxon>Gelatoporiaceae</taxon>
        <taxon>Gelatoporia</taxon>
    </lineage>
</organism>
<proteinExistence type="predicted"/>
<dbReference type="PANTHER" id="PTHR28152">
    <property type="entry name" value="HYDROXYACYL-THIOESTER DEHYDRATASE TYPE 2, MITOCHONDRIAL"/>
    <property type="match status" value="1"/>
</dbReference>
<name>M2RIR3_CERS8</name>
<evidence type="ECO:0000313" key="3">
    <source>
        <dbReference type="Proteomes" id="UP000016930"/>
    </source>
</evidence>
<evidence type="ECO:0000313" key="2">
    <source>
        <dbReference type="EMBL" id="EMD38362.1"/>
    </source>
</evidence>
<accession>M2RIR3</accession>
<dbReference type="GO" id="GO:0005739">
    <property type="term" value="C:mitochondrion"/>
    <property type="evidence" value="ECO:0007669"/>
    <property type="project" value="TreeGrafter"/>
</dbReference>
<keyword evidence="3" id="KW-1185">Reference proteome</keyword>
<dbReference type="Pfam" id="PF13452">
    <property type="entry name" value="FAS1_DH_region"/>
    <property type="match status" value="1"/>
</dbReference>
<dbReference type="EMBL" id="KB445795">
    <property type="protein sequence ID" value="EMD38362.1"/>
    <property type="molecule type" value="Genomic_DNA"/>
</dbReference>
<reference evidence="2 3" key="1">
    <citation type="journal article" date="2012" name="Proc. Natl. Acad. Sci. U.S.A.">
        <title>Comparative genomics of Ceriporiopsis subvermispora and Phanerochaete chrysosporium provide insight into selective ligninolysis.</title>
        <authorList>
            <person name="Fernandez-Fueyo E."/>
            <person name="Ruiz-Duenas F.J."/>
            <person name="Ferreira P."/>
            <person name="Floudas D."/>
            <person name="Hibbett D.S."/>
            <person name="Canessa P."/>
            <person name="Larrondo L.F."/>
            <person name="James T.Y."/>
            <person name="Seelenfreund D."/>
            <person name="Lobos S."/>
            <person name="Polanco R."/>
            <person name="Tello M."/>
            <person name="Honda Y."/>
            <person name="Watanabe T."/>
            <person name="Watanabe T."/>
            <person name="Ryu J.S."/>
            <person name="Kubicek C.P."/>
            <person name="Schmoll M."/>
            <person name="Gaskell J."/>
            <person name="Hammel K.E."/>
            <person name="St John F.J."/>
            <person name="Vanden Wymelenberg A."/>
            <person name="Sabat G."/>
            <person name="Splinter BonDurant S."/>
            <person name="Syed K."/>
            <person name="Yadav J.S."/>
            <person name="Doddapaneni H."/>
            <person name="Subramanian V."/>
            <person name="Lavin J.L."/>
            <person name="Oguiza J.A."/>
            <person name="Perez G."/>
            <person name="Pisabarro A.G."/>
            <person name="Ramirez L."/>
            <person name="Santoyo F."/>
            <person name="Master E."/>
            <person name="Coutinho P.M."/>
            <person name="Henrissat B."/>
            <person name="Lombard V."/>
            <person name="Magnuson J.K."/>
            <person name="Kuees U."/>
            <person name="Hori C."/>
            <person name="Igarashi K."/>
            <person name="Samejima M."/>
            <person name="Held B.W."/>
            <person name="Barry K.W."/>
            <person name="LaButti K.M."/>
            <person name="Lapidus A."/>
            <person name="Lindquist E.A."/>
            <person name="Lucas S.M."/>
            <person name="Riley R."/>
            <person name="Salamov A.A."/>
            <person name="Hoffmeister D."/>
            <person name="Schwenk D."/>
            <person name="Hadar Y."/>
            <person name="Yarden O."/>
            <person name="de Vries R.P."/>
            <person name="Wiebenga A."/>
            <person name="Stenlid J."/>
            <person name="Eastwood D."/>
            <person name="Grigoriev I.V."/>
            <person name="Berka R.M."/>
            <person name="Blanchette R.A."/>
            <person name="Kersten P."/>
            <person name="Martinez A.T."/>
            <person name="Vicuna R."/>
            <person name="Cullen D."/>
        </authorList>
    </citation>
    <scope>NUCLEOTIDE SEQUENCE [LARGE SCALE GENOMIC DNA]</scope>
    <source>
        <strain evidence="2 3">B</strain>
    </source>
</reference>
<evidence type="ECO:0000259" key="1">
    <source>
        <dbReference type="Pfam" id="PF13452"/>
    </source>
</evidence>
<dbReference type="Gene3D" id="3.10.129.10">
    <property type="entry name" value="Hotdog Thioesterase"/>
    <property type="match status" value="2"/>
</dbReference>
<dbReference type="InterPro" id="IPR039569">
    <property type="entry name" value="FAS1-like_DH_region"/>
</dbReference>
<dbReference type="PANTHER" id="PTHR28152:SF1">
    <property type="entry name" value="HYDROXYACYL-THIOESTER DEHYDRATASE TYPE 2, MITOCHONDRIAL"/>
    <property type="match status" value="1"/>
</dbReference>
<dbReference type="InterPro" id="IPR029069">
    <property type="entry name" value="HotDog_dom_sf"/>
</dbReference>
<gene>
    <name evidence="2" type="ORF">CERSUDRAFT_113528</name>
</gene>
<dbReference type="OrthoDB" id="3257538at2759"/>
<dbReference type="GO" id="GO:0019171">
    <property type="term" value="F:(3R)-hydroxyacyl-[acyl-carrier-protein] dehydratase activity"/>
    <property type="evidence" value="ECO:0007669"/>
    <property type="project" value="TreeGrafter"/>
</dbReference>
<feature type="domain" description="FAS1-like dehydratase" evidence="1">
    <location>
        <begin position="103"/>
        <end position="149"/>
    </location>
</feature>
<dbReference type="AlphaFoldDB" id="M2RIR3"/>
<dbReference type="SUPFAM" id="SSF54637">
    <property type="entry name" value="Thioesterase/thiol ester dehydrase-isomerase"/>
    <property type="match status" value="2"/>
</dbReference>
<dbReference type="InterPro" id="IPR052741">
    <property type="entry name" value="Mitochondrial_HTD2"/>
</dbReference>
<dbReference type="HOGENOM" id="CLU_028690_0_0_1"/>